<reference evidence="1 2" key="1">
    <citation type="submission" date="2014-07" db="EMBL/GenBank/DDBJ databases">
        <title>Epilithonimonas lactis LMG 22401 Genome.</title>
        <authorList>
            <person name="Pipes S.E."/>
            <person name="Stropko S.J."/>
        </authorList>
    </citation>
    <scope>NUCLEOTIDE SEQUENCE [LARGE SCALE GENOMIC DNA]</scope>
    <source>
        <strain evidence="1 2">LMG 24401</strain>
    </source>
</reference>
<name>A0A085BMF6_9FLAO</name>
<accession>A0A085BMF6</accession>
<proteinExistence type="predicted"/>
<dbReference type="Proteomes" id="UP000028623">
    <property type="component" value="Unassembled WGS sequence"/>
</dbReference>
<protein>
    <submittedName>
        <fullName evidence="1">Uncharacterized protein</fullName>
    </submittedName>
</protein>
<sequence>MDVPLKVNNASAVHFNSQSSPSAEASLAVKTKGGYPFIDKLTFHLPENLDIDQILQENPPQFNYCRDRFVYILNLIYTLPSRKKKNIEEYSGFTPISKKILGSTIKDYRAYIKYLVEQNVVKEDKKYIPDIKCGGLRFTEAYGQTLYQKPIVITSWTLIKNITYLRKNYNKGQTQELLFLRKWFSELDVDIRGATKYLKREYRKDKSLLVKYPELRYNSRLLPIAKLHTKEVPLFFVDNTAGRLHTYITQLKSELRKFLTLKGKILHSIDISNSQPFLLQCLLDKEVFDRCNMSEKLDRIQPELNTIMLGVLIESISQEEDVLQYKKIVSSGKFYGEFGALLKENGELDNSLTGTDLKACVKDITFASLFSKNKAIKYSKSIKIFERSFPNVYKVMKYVKKLDHSVLAVVLQNLEAEIVLNKTCKKIHSENTDVRMYTLHDSIITTEENVEYVMNEMAKSLKACIGIEPNFKIEKWV</sequence>
<dbReference type="EMBL" id="JPLY01000001">
    <property type="protein sequence ID" value="KFC23651.1"/>
    <property type="molecule type" value="Genomic_DNA"/>
</dbReference>
<gene>
    <name evidence="1" type="ORF">IO89_03485</name>
</gene>
<comment type="caution">
    <text evidence="1">The sequence shown here is derived from an EMBL/GenBank/DDBJ whole genome shotgun (WGS) entry which is preliminary data.</text>
</comment>
<dbReference type="eggNOG" id="ENOG50337Y0">
    <property type="taxonomic scope" value="Bacteria"/>
</dbReference>
<evidence type="ECO:0000313" key="2">
    <source>
        <dbReference type="Proteomes" id="UP000028623"/>
    </source>
</evidence>
<dbReference type="AlphaFoldDB" id="A0A085BMF6"/>
<evidence type="ECO:0000313" key="1">
    <source>
        <dbReference type="EMBL" id="KFC23651.1"/>
    </source>
</evidence>
<dbReference type="RefSeq" id="WP_034973594.1">
    <property type="nucleotide sequence ID" value="NZ_FOFI01000002.1"/>
</dbReference>
<dbReference type="STRING" id="421072.SAMN04488097_1665"/>
<dbReference type="OrthoDB" id="631303at2"/>
<organism evidence="1 2">
    <name type="scientific">Epilithonimonas lactis</name>
    <dbReference type="NCBI Taxonomy" id="421072"/>
    <lineage>
        <taxon>Bacteria</taxon>
        <taxon>Pseudomonadati</taxon>
        <taxon>Bacteroidota</taxon>
        <taxon>Flavobacteriia</taxon>
        <taxon>Flavobacteriales</taxon>
        <taxon>Weeksellaceae</taxon>
        <taxon>Chryseobacterium group</taxon>
        <taxon>Epilithonimonas</taxon>
    </lineage>
</organism>
<keyword evidence="2" id="KW-1185">Reference proteome</keyword>